<organism evidence="1">
    <name type="scientific">marine metagenome</name>
    <dbReference type="NCBI Taxonomy" id="408172"/>
    <lineage>
        <taxon>unclassified sequences</taxon>
        <taxon>metagenomes</taxon>
        <taxon>ecological metagenomes</taxon>
    </lineage>
</organism>
<reference evidence="1" key="1">
    <citation type="submission" date="2018-05" db="EMBL/GenBank/DDBJ databases">
        <authorList>
            <person name="Lanie J.A."/>
            <person name="Ng W.-L."/>
            <person name="Kazmierczak K.M."/>
            <person name="Andrzejewski T.M."/>
            <person name="Davidsen T.M."/>
            <person name="Wayne K.J."/>
            <person name="Tettelin H."/>
            <person name="Glass J.I."/>
            <person name="Rusch D."/>
            <person name="Podicherti R."/>
            <person name="Tsui H.-C.T."/>
            <person name="Winkler M.E."/>
        </authorList>
    </citation>
    <scope>NUCLEOTIDE SEQUENCE</scope>
</reference>
<dbReference type="AlphaFoldDB" id="A0A383DBL1"/>
<sequence length="196" mass="21552">MRLYNLILTVLLSSFVISDEVYFNSISTAFVIDTNDPQIHIISPSAGDTYGYDESIVVVWDASDQSMLGDNSIEIFLQLGMSAGFFSVSSPLSNLGSYSIPVSSLSDDDIDNAFNHILIWVIDEYGNSSSDLSPGYFTIGNPDTDYSILDDYISLSETSSVFEIDTQAPLISVISPNENALYYQGESIQVEWDAQD</sequence>
<dbReference type="EMBL" id="UINC01215853">
    <property type="protein sequence ID" value="SVE41751.1"/>
    <property type="molecule type" value="Genomic_DNA"/>
</dbReference>
<feature type="non-terminal residue" evidence="1">
    <location>
        <position position="1"/>
    </location>
</feature>
<gene>
    <name evidence="1" type="ORF">METZ01_LOCUS494605</name>
</gene>
<proteinExistence type="predicted"/>
<protein>
    <submittedName>
        <fullName evidence="1">Uncharacterized protein</fullName>
    </submittedName>
</protein>
<evidence type="ECO:0000313" key="1">
    <source>
        <dbReference type="EMBL" id="SVE41751.1"/>
    </source>
</evidence>
<accession>A0A383DBL1</accession>
<name>A0A383DBL1_9ZZZZ</name>
<feature type="non-terminal residue" evidence="1">
    <location>
        <position position="196"/>
    </location>
</feature>